<proteinExistence type="predicted"/>
<accession>A0A1C7LP96</accession>
<dbReference type="EMBL" id="LUGG01000029">
    <property type="protein sequence ID" value="OBZ66595.1"/>
    <property type="molecule type" value="Genomic_DNA"/>
</dbReference>
<organism evidence="1 2">
    <name type="scientific">Grifola frondosa</name>
    <name type="common">Maitake</name>
    <name type="synonym">Polyporus frondosus</name>
    <dbReference type="NCBI Taxonomy" id="5627"/>
    <lineage>
        <taxon>Eukaryota</taxon>
        <taxon>Fungi</taxon>
        <taxon>Dikarya</taxon>
        <taxon>Basidiomycota</taxon>
        <taxon>Agaricomycotina</taxon>
        <taxon>Agaricomycetes</taxon>
        <taxon>Polyporales</taxon>
        <taxon>Grifolaceae</taxon>
        <taxon>Grifola</taxon>
    </lineage>
</organism>
<sequence length="69" mass="7662">MLQRKFDTGDEPAITVISATNVRMLLGLSGVLCCSYLPCGVVTCSKIRRPAYFLPRYHGADDRPPFLET</sequence>
<protein>
    <submittedName>
        <fullName evidence="1">Uncharacterized protein</fullName>
    </submittedName>
</protein>
<dbReference type="Proteomes" id="UP000092993">
    <property type="component" value="Unassembled WGS sequence"/>
</dbReference>
<dbReference type="AlphaFoldDB" id="A0A1C7LP96"/>
<reference evidence="1 2" key="1">
    <citation type="submission" date="2016-03" db="EMBL/GenBank/DDBJ databases">
        <title>Whole genome sequencing of Grifola frondosa 9006-11.</title>
        <authorList>
            <person name="Min B."/>
            <person name="Park H."/>
            <person name="Kim J.-G."/>
            <person name="Cho H."/>
            <person name="Oh Y.-L."/>
            <person name="Kong W.-S."/>
            <person name="Choi I.-G."/>
        </authorList>
    </citation>
    <scope>NUCLEOTIDE SEQUENCE [LARGE SCALE GENOMIC DNA]</scope>
    <source>
        <strain evidence="1 2">9006-11</strain>
    </source>
</reference>
<keyword evidence="2" id="KW-1185">Reference proteome</keyword>
<comment type="caution">
    <text evidence="1">The sequence shown here is derived from an EMBL/GenBank/DDBJ whole genome shotgun (WGS) entry which is preliminary data.</text>
</comment>
<evidence type="ECO:0000313" key="1">
    <source>
        <dbReference type="EMBL" id="OBZ66595.1"/>
    </source>
</evidence>
<evidence type="ECO:0000313" key="2">
    <source>
        <dbReference type="Proteomes" id="UP000092993"/>
    </source>
</evidence>
<name>A0A1C7LP96_GRIFR</name>
<gene>
    <name evidence="1" type="ORF">A0H81_13484</name>
</gene>